<keyword evidence="2" id="KW-1185">Reference proteome</keyword>
<name>A0A6A4Q499_LUPAL</name>
<evidence type="ECO:0000313" key="1">
    <source>
        <dbReference type="EMBL" id="KAE9608433.1"/>
    </source>
</evidence>
<dbReference type="AlphaFoldDB" id="A0A6A4Q499"/>
<dbReference type="OrthoDB" id="1433899at2759"/>
<dbReference type="EMBL" id="WOCE01000008">
    <property type="protein sequence ID" value="KAE9608433.1"/>
    <property type="molecule type" value="Genomic_DNA"/>
</dbReference>
<accession>A0A6A4Q499</accession>
<protein>
    <submittedName>
        <fullName evidence="1">Uncharacterized protein</fullName>
    </submittedName>
</protein>
<evidence type="ECO:0000313" key="2">
    <source>
        <dbReference type="Proteomes" id="UP000447434"/>
    </source>
</evidence>
<sequence>MQYVIVLSYFYVYATFDVGEQHKNYIIKTAGKTLRQFRTDAGKCLRDANGNVNLKPPAKYANLIYEADWMEFVTHRTQDEKFLKISEENRKRASNPLYPYRVSRMGYREVEEKIVSIVNSYVI</sequence>
<gene>
    <name evidence="1" type="ORF">Lalb_Chr08g0235601</name>
</gene>
<dbReference type="Proteomes" id="UP000447434">
    <property type="component" value="Chromosome 8"/>
</dbReference>
<reference evidence="2" key="1">
    <citation type="journal article" date="2020" name="Nat. Commun.">
        <title>Genome sequence of the cluster root forming white lupin.</title>
        <authorList>
            <person name="Hufnagel B."/>
            <person name="Marques A."/>
            <person name="Soriano A."/>
            <person name="Marques L."/>
            <person name="Divol F."/>
            <person name="Doumas P."/>
            <person name="Sallet E."/>
            <person name="Mancinotti D."/>
            <person name="Carrere S."/>
            <person name="Marande W."/>
            <person name="Arribat S."/>
            <person name="Keller J."/>
            <person name="Huneau C."/>
            <person name="Blein T."/>
            <person name="Aime D."/>
            <person name="Laguerre M."/>
            <person name="Taylor J."/>
            <person name="Schubert V."/>
            <person name="Nelson M."/>
            <person name="Geu-Flores F."/>
            <person name="Crespi M."/>
            <person name="Gallardo-Guerrero K."/>
            <person name="Delaux P.-M."/>
            <person name="Salse J."/>
            <person name="Berges H."/>
            <person name="Guyot R."/>
            <person name="Gouzy J."/>
            <person name="Peret B."/>
        </authorList>
    </citation>
    <scope>NUCLEOTIDE SEQUENCE [LARGE SCALE GENOMIC DNA]</scope>
    <source>
        <strain evidence="2">cv. Amiga</strain>
    </source>
</reference>
<proteinExistence type="predicted"/>
<comment type="caution">
    <text evidence="1">The sequence shown here is derived from an EMBL/GenBank/DDBJ whole genome shotgun (WGS) entry which is preliminary data.</text>
</comment>
<organism evidence="1 2">
    <name type="scientific">Lupinus albus</name>
    <name type="common">White lupine</name>
    <name type="synonym">Lupinus termis</name>
    <dbReference type="NCBI Taxonomy" id="3870"/>
    <lineage>
        <taxon>Eukaryota</taxon>
        <taxon>Viridiplantae</taxon>
        <taxon>Streptophyta</taxon>
        <taxon>Embryophyta</taxon>
        <taxon>Tracheophyta</taxon>
        <taxon>Spermatophyta</taxon>
        <taxon>Magnoliopsida</taxon>
        <taxon>eudicotyledons</taxon>
        <taxon>Gunneridae</taxon>
        <taxon>Pentapetalae</taxon>
        <taxon>rosids</taxon>
        <taxon>fabids</taxon>
        <taxon>Fabales</taxon>
        <taxon>Fabaceae</taxon>
        <taxon>Papilionoideae</taxon>
        <taxon>50 kb inversion clade</taxon>
        <taxon>genistoids sensu lato</taxon>
        <taxon>core genistoids</taxon>
        <taxon>Genisteae</taxon>
        <taxon>Lupinus</taxon>
    </lineage>
</organism>